<dbReference type="AlphaFoldDB" id="A0A0K0DFI0"/>
<sequence length="224" mass="24628">RKLVDQNIPPGVVVDSNVTHPAFKEFYLNSHITLQGSAITPRYTVLVDDLNFSMDELEGITYMLTYAHQIVNLSTSIPTPLYVAHSYAERGRNNHEQIAGSNVDVVATSDSIGMCRTIYCFMLSRKSSKGQPPDGLAPFNGASGLGLRCTAMGFIPPIGTPKLRWNPAFPSRSPVMGEQYQDPPPSVSNRSRGGKSFDPQGPRRLVAMITWGRLARRTSGHHSR</sequence>
<dbReference type="PANTHER" id="PTHR22891">
    <property type="entry name" value="EUKARYOTIC TRANSLATION INITIATION FACTOR 2C"/>
    <property type="match status" value="1"/>
</dbReference>
<feature type="region of interest" description="Disordered" evidence="1">
    <location>
        <begin position="169"/>
        <end position="202"/>
    </location>
</feature>
<proteinExistence type="predicted"/>
<evidence type="ECO:0000313" key="4">
    <source>
        <dbReference type="WBParaSite" id="ACAC_0000972501-mRNA-1"/>
    </source>
</evidence>
<dbReference type="PROSITE" id="PS50822">
    <property type="entry name" value="PIWI"/>
    <property type="match status" value="1"/>
</dbReference>
<evidence type="ECO:0000259" key="2">
    <source>
        <dbReference type="PROSITE" id="PS50822"/>
    </source>
</evidence>
<reference evidence="3" key="1">
    <citation type="submission" date="2012-09" db="EMBL/GenBank/DDBJ databases">
        <authorList>
            <person name="Martin A.A."/>
        </authorList>
    </citation>
    <scope>NUCLEOTIDE SEQUENCE</scope>
</reference>
<reference evidence="4" key="2">
    <citation type="submission" date="2017-02" db="UniProtKB">
        <authorList>
            <consortium name="WormBaseParasite"/>
        </authorList>
    </citation>
    <scope>IDENTIFICATION</scope>
</reference>
<dbReference type="Pfam" id="PF02171">
    <property type="entry name" value="Piwi"/>
    <property type="match status" value="1"/>
</dbReference>
<evidence type="ECO:0000256" key="1">
    <source>
        <dbReference type="SAM" id="MobiDB-lite"/>
    </source>
</evidence>
<name>A0A0K0DFI0_ANGCA</name>
<dbReference type="SUPFAM" id="SSF53098">
    <property type="entry name" value="Ribonuclease H-like"/>
    <property type="match status" value="1"/>
</dbReference>
<dbReference type="Gene3D" id="3.30.420.10">
    <property type="entry name" value="Ribonuclease H-like superfamily/Ribonuclease H"/>
    <property type="match status" value="1"/>
</dbReference>
<keyword evidence="3" id="KW-1185">Reference proteome</keyword>
<protein>
    <submittedName>
        <fullName evidence="4">Piwi domain-containing protein</fullName>
    </submittedName>
</protein>
<dbReference type="Proteomes" id="UP000035642">
    <property type="component" value="Unassembled WGS sequence"/>
</dbReference>
<dbReference type="InterPro" id="IPR012337">
    <property type="entry name" value="RNaseH-like_sf"/>
</dbReference>
<dbReference type="InterPro" id="IPR036397">
    <property type="entry name" value="RNaseH_sf"/>
</dbReference>
<feature type="domain" description="Piwi" evidence="2">
    <location>
        <begin position="1"/>
        <end position="96"/>
    </location>
</feature>
<accession>A0A0K0DFI0</accession>
<evidence type="ECO:0000313" key="3">
    <source>
        <dbReference type="Proteomes" id="UP000035642"/>
    </source>
</evidence>
<dbReference type="STRING" id="6313.A0A0K0DFI0"/>
<dbReference type="WBParaSite" id="ACAC_0000972501-mRNA-1">
    <property type="protein sequence ID" value="ACAC_0000972501-mRNA-1"/>
    <property type="gene ID" value="ACAC_0000972501"/>
</dbReference>
<organism evidence="3 4">
    <name type="scientific">Angiostrongylus cantonensis</name>
    <name type="common">Rat lungworm</name>
    <dbReference type="NCBI Taxonomy" id="6313"/>
    <lineage>
        <taxon>Eukaryota</taxon>
        <taxon>Metazoa</taxon>
        <taxon>Ecdysozoa</taxon>
        <taxon>Nematoda</taxon>
        <taxon>Chromadorea</taxon>
        <taxon>Rhabditida</taxon>
        <taxon>Rhabditina</taxon>
        <taxon>Rhabditomorpha</taxon>
        <taxon>Strongyloidea</taxon>
        <taxon>Metastrongylidae</taxon>
        <taxon>Angiostrongylus</taxon>
    </lineage>
</organism>
<dbReference type="InterPro" id="IPR003165">
    <property type="entry name" value="Piwi"/>
</dbReference>
<dbReference type="GO" id="GO:0003676">
    <property type="term" value="F:nucleic acid binding"/>
    <property type="evidence" value="ECO:0007669"/>
    <property type="project" value="InterPro"/>
</dbReference>